<sequence>MDASRGGPSPSSYGQPPQPPPPPQYQYQQAPPPYSNYGQPPPGQYPQYSQGPPPPQYYQQPPPPVPQYSQQPPPPQVIYTQAPPQNTKASSKGKGMLMGLGGLAGGLALGGLLGHEITEHNEEERQEAYDEGRMEGYGDGYGDGYDDGADDCDNSFVEGVSEFLDNILSDRDQIIYALRPICVKKDDGEMENTSNSDNLVRLLLSIDKLQVAVINAVLEKVVEFIGDEADECDSLENNTDLSLSMRLIRQLRWLDYVVDPKQLTDKIIEILTILPLDIQKDIIVALPDIISDDEHQKVASILVNMMRDEPEHLIPILDALSGLECPINILNQCRNTVVKSLNSARISDLPVMLKFLFQSTNAENASSMITRIRKYLNMQTINSVGHGDSSTKDDKKIPEIIIMETVAFSLQSQKFLRDIWMRQISDEEEIGNHSILDIFVLLFLHTINSCRKKVEALFKSKISSSDGCTCYTSSMLKDAMKNHPAIVNAYFQQIVSLGSYIYHNFPSSSQATNVTHSMLTSTFVVMGDYQRQEVVGALVTHIGSGRPFEIKASMRTLYDLASNQSTNLRPFTVFVKGLLDYIDELPLESIRSLFDILGLLSYFNGLDGDGLFNELHIFVRKQLTSTNSRYNTIGVVGAISLLKQLGAKNPKSTTEDTSVLAMSSTQSSQIPQNVNIRALKDAVLLLEMIIDAGRHQSWSFLAMAYDELAHLVETDGLHSQLEIWLHENVASSFAELYLSDTGEVSKRYEHRLSSPLPVSFNMDGNDSDVVLDLFVQLDSSNEGATSKAASVLASSNSKNPSLTSIRVLGGRPVSCLFPLFRLVQVCERATNGGSLDEIDAILGCGLVLFPQKCQHELSPSLVGLSDNEEEMCDSEYAFTWDGNLIPDAIMETKRWPEPSRRFVCAELFLACNWFIEIINAFAYDPKDDGVINRIIGRMNQLSVISTWLSELSTTISDFDPVNMGLTFDTHGGGKNNSNRTNRQTQSSLVITAPLQTDAAFENQLKDRKGKGKEVDISFDSENFPLSQMDILRNNNDDESNSEINSDDGKKQKPNKRRSDTFKAAGKKDQKSGQTKPLWSMVLREFEPTVFKILQWADLSPEISSNVCVADKNIISIRSLNFLMTRIIEIASAKLIPSDKKLGSLPGASASKSQTNGFGKKQNYDPLVSGTSGSTISSILPQDLFDAIVPLIPQTLVHLQKSLEFAQSTLDSNEDCNMFEEFSQSTFSLLKIMLDWDGLDSVGNGERLKKAILVPLVQQGGKTSNSELNNLPVSVLINRTFDYLVQLTNMTDNIQCVLKINQILHILAKWGSAAETSEQRASMTSAELENTMFHKLGDIGTLLITGKWSGYEDLKSTDIEAIVAQQIVHAIIPIEIIQTYSTKIFPSFLEGRLEELGDEYALLGKPTLVAFYRAVSKALVGQISKFEESNFDPVHLQLIKNWIWSWYALVQLLKGRDDLRQLLLVCLRCGQQWIEKFMKQVIPYLDTYFGAYQEEIMILFGKLQKATRMLQVICGHGKVTKDIGLMALVPSVRRALESFLFKVKALFAHHNVSSAFSLANLKHRNLAGEVVSSQMPAESRRSDSEDAEESQDEEAVDDNEAQQEMDEVSQSSKSRRKSKKRKPQQESSLPSPVKMAHLKSHRKELNNARKEYIKMMQSARQRREANSKSRVIEDEDDAEEESAEIEDTNLEGDEEE</sequence>
<keyword evidence="3" id="KW-0832">Ubl conjugation</keyword>
<comment type="caution">
    <text evidence="7">The sequence shown here is derived from an EMBL/GenBank/DDBJ whole genome shotgun (WGS) entry which is preliminary data.</text>
</comment>
<dbReference type="GO" id="GO:0005634">
    <property type="term" value="C:nucleus"/>
    <property type="evidence" value="ECO:0007669"/>
    <property type="project" value="UniProtKB-SubCell"/>
</dbReference>
<evidence type="ECO:0000256" key="1">
    <source>
        <dbReference type="ARBA" id="ARBA00004123"/>
    </source>
</evidence>
<feature type="compositionally biased region" description="Acidic residues" evidence="6">
    <location>
        <begin position="1672"/>
        <end position="1695"/>
    </location>
</feature>
<dbReference type="Proteomes" id="UP001150538">
    <property type="component" value="Unassembled WGS sequence"/>
</dbReference>
<dbReference type="GO" id="GO:0070182">
    <property type="term" value="F:DNA polymerase binding"/>
    <property type="evidence" value="ECO:0007669"/>
    <property type="project" value="TreeGrafter"/>
</dbReference>
<feature type="compositionally biased region" description="Low complexity" evidence="6">
    <location>
        <begin position="1"/>
        <end position="15"/>
    </location>
</feature>
<feature type="region of interest" description="Disordered" evidence="6">
    <location>
        <begin position="1568"/>
        <end position="1695"/>
    </location>
</feature>
<evidence type="ECO:0000313" key="7">
    <source>
        <dbReference type="EMBL" id="KAJ1918981.1"/>
    </source>
</evidence>
<proteinExistence type="inferred from homology"/>
<evidence type="ECO:0000256" key="4">
    <source>
        <dbReference type="ARBA" id="ARBA00023242"/>
    </source>
</evidence>
<evidence type="ECO:0000256" key="3">
    <source>
        <dbReference type="ARBA" id="ARBA00022843"/>
    </source>
</evidence>
<dbReference type="GO" id="GO:0036297">
    <property type="term" value="P:interstrand cross-link repair"/>
    <property type="evidence" value="ECO:0007669"/>
    <property type="project" value="TreeGrafter"/>
</dbReference>
<feature type="region of interest" description="Disordered" evidence="6">
    <location>
        <begin position="1"/>
        <end position="94"/>
    </location>
</feature>
<feature type="compositionally biased region" description="Polar residues" evidence="6">
    <location>
        <begin position="975"/>
        <end position="987"/>
    </location>
</feature>
<dbReference type="GO" id="GO:1990918">
    <property type="term" value="P:double-strand break repair involved in meiotic recombination"/>
    <property type="evidence" value="ECO:0007669"/>
    <property type="project" value="TreeGrafter"/>
</dbReference>
<name>A0A9W7ZY57_9FUNG</name>
<dbReference type="GO" id="GO:0007129">
    <property type="term" value="P:homologous chromosome pairing at meiosis"/>
    <property type="evidence" value="ECO:0007669"/>
    <property type="project" value="TreeGrafter"/>
</dbReference>
<gene>
    <name evidence="7" type="ORF">H4219_002239</name>
</gene>
<dbReference type="GO" id="GO:0031573">
    <property type="term" value="P:mitotic intra-S DNA damage checkpoint signaling"/>
    <property type="evidence" value="ECO:0007669"/>
    <property type="project" value="TreeGrafter"/>
</dbReference>
<dbReference type="PANTHER" id="PTHR32086">
    <property type="entry name" value="FANCONI ANEMIA GROUP D2 PROTEIN"/>
    <property type="match status" value="1"/>
</dbReference>
<keyword evidence="4" id="KW-0539">Nucleus</keyword>
<dbReference type="Pfam" id="PF14631">
    <property type="entry name" value="FancD2"/>
    <property type="match status" value="2"/>
</dbReference>
<feature type="region of interest" description="Disordered" evidence="6">
    <location>
        <begin position="968"/>
        <end position="987"/>
    </location>
</feature>
<feature type="compositionally biased region" description="Basic and acidic residues" evidence="6">
    <location>
        <begin position="1046"/>
        <end position="1070"/>
    </location>
</feature>
<feature type="compositionally biased region" description="Pro residues" evidence="6">
    <location>
        <begin position="51"/>
        <end position="76"/>
    </location>
</feature>
<keyword evidence="8" id="KW-1185">Reference proteome</keyword>
<feature type="region of interest" description="Disordered" evidence="6">
    <location>
        <begin position="1027"/>
        <end position="1075"/>
    </location>
</feature>
<feature type="compositionally biased region" description="Basic residues" evidence="6">
    <location>
        <begin position="1612"/>
        <end position="1621"/>
    </location>
</feature>
<dbReference type="SUPFAM" id="SSF81995">
    <property type="entry name" value="beta-sandwich domain of Sec23/24"/>
    <property type="match status" value="1"/>
</dbReference>
<feature type="compositionally biased region" description="Polar residues" evidence="6">
    <location>
        <begin position="78"/>
        <end position="90"/>
    </location>
</feature>
<evidence type="ECO:0000256" key="6">
    <source>
        <dbReference type="SAM" id="MobiDB-lite"/>
    </source>
</evidence>
<accession>A0A9W7ZY57</accession>
<dbReference type="GO" id="GO:0000793">
    <property type="term" value="C:condensed chromosome"/>
    <property type="evidence" value="ECO:0007669"/>
    <property type="project" value="TreeGrafter"/>
</dbReference>
<comment type="subcellular location">
    <subcellularLocation>
        <location evidence="1">Nucleus</location>
    </subcellularLocation>
</comment>
<evidence type="ECO:0000256" key="2">
    <source>
        <dbReference type="ARBA" id="ARBA00022499"/>
    </source>
</evidence>
<dbReference type="EMBL" id="JANBPU010000034">
    <property type="protein sequence ID" value="KAJ1918981.1"/>
    <property type="molecule type" value="Genomic_DNA"/>
</dbReference>
<dbReference type="PANTHER" id="PTHR32086:SF0">
    <property type="entry name" value="FANCONI ANEMIA GROUP D2 PROTEIN"/>
    <property type="match status" value="1"/>
</dbReference>
<keyword evidence="2" id="KW-1017">Isopeptide bond</keyword>
<evidence type="ECO:0000256" key="5">
    <source>
        <dbReference type="ARBA" id="ARBA00093456"/>
    </source>
</evidence>
<comment type="similarity">
    <text evidence="5">Belongs to the Fanconi anemia protein FANCD2 family.</text>
</comment>
<dbReference type="OrthoDB" id="27031at2759"/>
<evidence type="ECO:0008006" key="9">
    <source>
        <dbReference type="Google" id="ProtNLM"/>
    </source>
</evidence>
<feature type="compositionally biased region" description="Pro residues" evidence="6">
    <location>
        <begin position="16"/>
        <end position="44"/>
    </location>
</feature>
<feature type="compositionally biased region" description="Basic and acidic residues" evidence="6">
    <location>
        <begin position="1642"/>
        <end position="1652"/>
    </location>
</feature>
<feature type="compositionally biased region" description="Acidic residues" evidence="6">
    <location>
        <begin position="1584"/>
        <end position="1606"/>
    </location>
</feature>
<organism evidence="7 8">
    <name type="scientific">Mycoemilia scoparia</name>
    <dbReference type="NCBI Taxonomy" id="417184"/>
    <lineage>
        <taxon>Eukaryota</taxon>
        <taxon>Fungi</taxon>
        <taxon>Fungi incertae sedis</taxon>
        <taxon>Zoopagomycota</taxon>
        <taxon>Kickxellomycotina</taxon>
        <taxon>Kickxellomycetes</taxon>
        <taxon>Kickxellales</taxon>
        <taxon>Kickxellaceae</taxon>
        <taxon>Mycoemilia</taxon>
    </lineage>
</organism>
<protein>
    <recommendedName>
        <fullName evidence="9">Fanconi anemia group D2 protein</fullName>
    </recommendedName>
</protein>
<feature type="compositionally biased region" description="Basic and acidic residues" evidence="6">
    <location>
        <begin position="1660"/>
        <end position="1671"/>
    </location>
</feature>
<reference evidence="7" key="1">
    <citation type="submission" date="2022-07" db="EMBL/GenBank/DDBJ databases">
        <title>Phylogenomic reconstructions and comparative analyses of Kickxellomycotina fungi.</title>
        <authorList>
            <person name="Reynolds N.K."/>
            <person name="Stajich J.E."/>
            <person name="Barry K."/>
            <person name="Grigoriev I.V."/>
            <person name="Crous P."/>
            <person name="Smith M.E."/>
        </authorList>
    </citation>
    <scope>NUCLEOTIDE SEQUENCE</scope>
    <source>
        <strain evidence="7">NBRC 100468</strain>
    </source>
</reference>
<evidence type="ECO:0000313" key="8">
    <source>
        <dbReference type="Proteomes" id="UP001150538"/>
    </source>
</evidence>
<dbReference type="InterPro" id="IPR029448">
    <property type="entry name" value="FANCD2"/>
</dbReference>